<keyword evidence="2" id="KW-1185">Reference proteome</keyword>
<name>A0A1Z4JEY6_LEPBY</name>
<gene>
    <name evidence="1" type="ORF">NIES2135_20610</name>
</gene>
<evidence type="ECO:0000313" key="2">
    <source>
        <dbReference type="Proteomes" id="UP000217895"/>
    </source>
</evidence>
<organism evidence="1 2">
    <name type="scientific">Leptolyngbya boryana NIES-2135</name>
    <dbReference type="NCBI Taxonomy" id="1973484"/>
    <lineage>
        <taxon>Bacteria</taxon>
        <taxon>Bacillati</taxon>
        <taxon>Cyanobacteriota</taxon>
        <taxon>Cyanophyceae</taxon>
        <taxon>Leptolyngbyales</taxon>
        <taxon>Leptolyngbyaceae</taxon>
        <taxon>Leptolyngbya group</taxon>
        <taxon>Leptolyngbya</taxon>
    </lineage>
</organism>
<accession>A0A1Z4JEY6</accession>
<evidence type="ECO:0000313" key="1">
    <source>
        <dbReference type="EMBL" id="BAY55238.1"/>
    </source>
</evidence>
<dbReference type="EMBL" id="AP018203">
    <property type="protein sequence ID" value="BAY55238.1"/>
    <property type="molecule type" value="Genomic_DNA"/>
</dbReference>
<sequence>MLTEQFQIIYRALLEISTHPAFFTEEKQLASTAKQALETADVKQMWQALVKIAMRQGFHDDERKIIDLAQKAIEGLLLQMQMIDEPVKE</sequence>
<dbReference type="Proteomes" id="UP000217895">
    <property type="component" value="Chromosome"/>
</dbReference>
<protein>
    <submittedName>
        <fullName evidence="1">Uncharacterized protein</fullName>
    </submittedName>
</protein>
<proteinExistence type="predicted"/>
<reference evidence="1 2" key="1">
    <citation type="submission" date="2017-06" db="EMBL/GenBank/DDBJ databases">
        <title>Genome sequencing of cyanobaciteial culture collection at National Institute for Environmental Studies (NIES).</title>
        <authorList>
            <person name="Hirose Y."/>
            <person name="Shimura Y."/>
            <person name="Fujisawa T."/>
            <person name="Nakamura Y."/>
            <person name="Kawachi M."/>
        </authorList>
    </citation>
    <scope>NUCLEOTIDE SEQUENCE [LARGE SCALE GENOMIC DNA]</scope>
    <source>
        <strain evidence="1 2">NIES-2135</strain>
    </source>
</reference>
<dbReference type="AlphaFoldDB" id="A0A1Z4JEY6"/>